<dbReference type="PANTHER" id="PTHR30146:SF153">
    <property type="entry name" value="LACTOSE OPERON REPRESSOR"/>
    <property type="match status" value="1"/>
</dbReference>
<dbReference type="InterPro" id="IPR000843">
    <property type="entry name" value="HTH_LacI"/>
</dbReference>
<dbReference type="SUPFAM" id="SSF47413">
    <property type="entry name" value="lambda repressor-like DNA-binding domains"/>
    <property type="match status" value="1"/>
</dbReference>
<dbReference type="Proteomes" id="UP001595778">
    <property type="component" value="Unassembled WGS sequence"/>
</dbReference>
<comment type="caution">
    <text evidence="5">The sequence shown here is derived from an EMBL/GenBank/DDBJ whole genome shotgun (WGS) entry which is preliminary data.</text>
</comment>
<evidence type="ECO:0000313" key="5">
    <source>
        <dbReference type="EMBL" id="MFC4397709.1"/>
    </source>
</evidence>
<evidence type="ECO:0000256" key="1">
    <source>
        <dbReference type="ARBA" id="ARBA00023015"/>
    </source>
</evidence>
<dbReference type="RefSeq" id="WP_376978983.1">
    <property type="nucleotide sequence ID" value="NZ_JBHSDQ010000008.1"/>
</dbReference>
<organism evidence="5 6">
    <name type="scientific">Arthrobacter sedimenti</name>
    <dbReference type="NCBI Taxonomy" id="2694931"/>
    <lineage>
        <taxon>Bacteria</taxon>
        <taxon>Bacillati</taxon>
        <taxon>Actinomycetota</taxon>
        <taxon>Actinomycetes</taxon>
        <taxon>Micrococcales</taxon>
        <taxon>Micrococcaceae</taxon>
        <taxon>Arthrobacter</taxon>
    </lineage>
</organism>
<dbReference type="PROSITE" id="PS00356">
    <property type="entry name" value="HTH_LACI_1"/>
    <property type="match status" value="1"/>
</dbReference>
<evidence type="ECO:0000256" key="3">
    <source>
        <dbReference type="ARBA" id="ARBA00023163"/>
    </source>
</evidence>
<dbReference type="Gene3D" id="1.10.260.40">
    <property type="entry name" value="lambda repressor-like DNA-binding domains"/>
    <property type="match status" value="1"/>
</dbReference>
<dbReference type="InterPro" id="IPR046335">
    <property type="entry name" value="LacI/GalR-like_sensor"/>
</dbReference>
<evidence type="ECO:0000313" key="6">
    <source>
        <dbReference type="Proteomes" id="UP001595778"/>
    </source>
</evidence>
<keyword evidence="3" id="KW-0804">Transcription</keyword>
<dbReference type="CDD" id="cd06296">
    <property type="entry name" value="PBP1_CatR-like"/>
    <property type="match status" value="1"/>
</dbReference>
<dbReference type="PANTHER" id="PTHR30146">
    <property type="entry name" value="LACI-RELATED TRANSCRIPTIONAL REPRESSOR"/>
    <property type="match status" value="1"/>
</dbReference>
<dbReference type="Gene3D" id="3.40.50.2300">
    <property type="match status" value="2"/>
</dbReference>
<dbReference type="EMBL" id="JBHSDQ010000008">
    <property type="protein sequence ID" value="MFC4397709.1"/>
    <property type="molecule type" value="Genomic_DNA"/>
</dbReference>
<feature type="domain" description="HTH lacI-type" evidence="4">
    <location>
        <begin position="10"/>
        <end position="64"/>
    </location>
</feature>
<dbReference type="PRINTS" id="PR00036">
    <property type="entry name" value="HTHLACI"/>
</dbReference>
<dbReference type="InterPro" id="IPR010982">
    <property type="entry name" value="Lambda_DNA-bd_dom_sf"/>
</dbReference>
<dbReference type="CDD" id="cd01392">
    <property type="entry name" value="HTH_LacI"/>
    <property type="match status" value="1"/>
</dbReference>
<dbReference type="PROSITE" id="PS50932">
    <property type="entry name" value="HTH_LACI_2"/>
    <property type="match status" value="1"/>
</dbReference>
<gene>
    <name evidence="5" type="ORF">ACFO0G_16540</name>
</gene>
<name>A0ABV8WLS6_9MICC</name>
<dbReference type="Pfam" id="PF00356">
    <property type="entry name" value="LacI"/>
    <property type="match status" value="1"/>
</dbReference>
<dbReference type="SMART" id="SM00354">
    <property type="entry name" value="HTH_LACI"/>
    <property type="match status" value="1"/>
</dbReference>
<keyword evidence="2 5" id="KW-0238">DNA-binding</keyword>
<dbReference type="Pfam" id="PF13377">
    <property type="entry name" value="Peripla_BP_3"/>
    <property type="match status" value="1"/>
</dbReference>
<keyword evidence="6" id="KW-1185">Reference proteome</keyword>
<protein>
    <submittedName>
        <fullName evidence="5">LacI family DNA-binding transcriptional regulator</fullName>
    </submittedName>
</protein>
<evidence type="ECO:0000259" key="4">
    <source>
        <dbReference type="PROSITE" id="PS50932"/>
    </source>
</evidence>
<dbReference type="SUPFAM" id="SSF53822">
    <property type="entry name" value="Periplasmic binding protein-like I"/>
    <property type="match status" value="1"/>
</dbReference>
<dbReference type="GO" id="GO:0003677">
    <property type="term" value="F:DNA binding"/>
    <property type="evidence" value="ECO:0007669"/>
    <property type="project" value="UniProtKB-KW"/>
</dbReference>
<keyword evidence="1" id="KW-0805">Transcription regulation</keyword>
<sequence length="341" mass="36703">MVSKQDTRRATISEIAREAGVSVPTVSKVLNGHAHVAAETRARVEEIIAKRDYARRPAKRKQKAGLVDLVFPGLGSEWALEIIEGVERVAQDAGYGTVVSSLNLDGSRIRPWLANLAERKSDGLLMAVYQLDAKQIQRVKSLGIPVVLIDPVGQPGPDLTTVGAANWEGGYSATEHLLQLGHKRIAMIGGREDLQCSSAREDGYVSALRRAGVALDPALMVPGDFSMEAGEAAARKLLELPDRPTAIFTGNDGQALGAYRAARAAGLRIPEDLSIIGFDDIPAAEWVEPGLTTIRQPVVQMAETAVRALLRHLDGDEELPQRIELGTELVVRGSTAPPPRR</sequence>
<dbReference type="InterPro" id="IPR028082">
    <property type="entry name" value="Peripla_BP_I"/>
</dbReference>
<reference evidence="6" key="1">
    <citation type="journal article" date="2019" name="Int. J. Syst. Evol. Microbiol.">
        <title>The Global Catalogue of Microorganisms (GCM) 10K type strain sequencing project: providing services to taxonomists for standard genome sequencing and annotation.</title>
        <authorList>
            <consortium name="The Broad Institute Genomics Platform"/>
            <consortium name="The Broad Institute Genome Sequencing Center for Infectious Disease"/>
            <person name="Wu L."/>
            <person name="Ma J."/>
        </authorList>
    </citation>
    <scope>NUCLEOTIDE SEQUENCE [LARGE SCALE GENOMIC DNA]</scope>
    <source>
        <strain evidence="6">PJ61</strain>
    </source>
</reference>
<evidence type="ECO:0000256" key="2">
    <source>
        <dbReference type="ARBA" id="ARBA00023125"/>
    </source>
</evidence>
<proteinExistence type="predicted"/>
<accession>A0ABV8WLS6</accession>